<evidence type="ECO:0000313" key="1">
    <source>
        <dbReference type="EMBL" id="KAI5672364.1"/>
    </source>
</evidence>
<dbReference type="EMBL" id="CM044703">
    <property type="protein sequence ID" value="KAI5672364.1"/>
    <property type="molecule type" value="Genomic_DNA"/>
</dbReference>
<proteinExistence type="predicted"/>
<reference evidence="2" key="1">
    <citation type="journal article" date="2023" name="Nat. Plants">
        <title>Single-cell RNA sequencing provides a high-resolution roadmap for understanding the multicellular compartmentation of specialized metabolism.</title>
        <authorList>
            <person name="Sun S."/>
            <person name="Shen X."/>
            <person name="Li Y."/>
            <person name="Li Y."/>
            <person name="Wang S."/>
            <person name="Li R."/>
            <person name="Zhang H."/>
            <person name="Shen G."/>
            <person name="Guo B."/>
            <person name="Wei J."/>
            <person name="Xu J."/>
            <person name="St-Pierre B."/>
            <person name="Chen S."/>
            <person name="Sun C."/>
        </authorList>
    </citation>
    <scope>NUCLEOTIDE SEQUENCE [LARGE SCALE GENOMIC DNA]</scope>
</reference>
<gene>
    <name evidence="1" type="ORF">M9H77_12728</name>
</gene>
<protein>
    <submittedName>
        <fullName evidence="1">Uncharacterized protein</fullName>
    </submittedName>
</protein>
<keyword evidence="2" id="KW-1185">Reference proteome</keyword>
<comment type="caution">
    <text evidence="1">The sequence shown here is derived from an EMBL/GenBank/DDBJ whole genome shotgun (WGS) entry which is preliminary data.</text>
</comment>
<evidence type="ECO:0000313" key="2">
    <source>
        <dbReference type="Proteomes" id="UP001060085"/>
    </source>
</evidence>
<dbReference type="Proteomes" id="UP001060085">
    <property type="component" value="Linkage Group LG03"/>
</dbReference>
<accession>A0ACC0BI57</accession>
<sequence>MSNNNFQTVPSENKLGEEVELPPLADIPVIDLSKAKGTQNERRELVDQLMKAGQEYGFVQVINHGVPKELMEDTMAIYKEFFHLPYEEITNLHRDTNRGAIGHGLHPRSATYTRDTNRGAIGHGLHPLEAQMKTWPEKPRYRKVVAAYVKEISKVALKVLELFAEGLGLENKYFEGERSDNAYFKSYYYSLCSDPTSTLGLLTHADFLKDGKWLAIDVIPNALVFGVAAQLQVISNGKLKSRDHRVVKNPKTSRLSICIFLKLFINDSNPPLYKSYTYGEFMDDYLTKMGANAETISTYFKL</sequence>
<name>A0ACC0BI57_CATRO</name>
<organism evidence="1 2">
    <name type="scientific">Catharanthus roseus</name>
    <name type="common">Madagascar periwinkle</name>
    <name type="synonym">Vinca rosea</name>
    <dbReference type="NCBI Taxonomy" id="4058"/>
    <lineage>
        <taxon>Eukaryota</taxon>
        <taxon>Viridiplantae</taxon>
        <taxon>Streptophyta</taxon>
        <taxon>Embryophyta</taxon>
        <taxon>Tracheophyta</taxon>
        <taxon>Spermatophyta</taxon>
        <taxon>Magnoliopsida</taxon>
        <taxon>eudicotyledons</taxon>
        <taxon>Gunneridae</taxon>
        <taxon>Pentapetalae</taxon>
        <taxon>asterids</taxon>
        <taxon>lamiids</taxon>
        <taxon>Gentianales</taxon>
        <taxon>Apocynaceae</taxon>
        <taxon>Rauvolfioideae</taxon>
        <taxon>Vinceae</taxon>
        <taxon>Catharanthinae</taxon>
        <taxon>Catharanthus</taxon>
    </lineage>
</organism>